<dbReference type="RefSeq" id="WP_036157413.1">
    <property type="nucleotide sequence ID" value="NZ_AVCX01000002.1"/>
</dbReference>
<comment type="caution">
    <text evidence="1">The sequence shown here is derived from an EMBL/GenBank/DDBJ whole genome shotgun (WGS) entry which is preliminary data.</text>
</comment>
<dbReference type="EMBL" id="JPVP01000059">
    <property type="protein sequence ID" value="KGR82844.1"/>
    <property type="molecule type" value="Genomic_DNA"/>
</dbReference>
<gene>
    <name evidence="1" type="ORF">CD32_18580</name>
</gene>
<protein>
    <submittedName>
        <fullName evidence="1">Uncharacterized protein</fullName>
    </submittedName>
</protein>
<organism evidence="1 2">
    <name type="scientific">Lysinibacillus odysseyi 34hs-1 = NBRC 100172</name>
    <dbReference type="NCBI Taxonomy" id="1220589"/>
    <lineage>
        <taxon>Bacteria</taxon>
        <taxon>Bacillati</taxon>
        <taxon>Bacillota</taxon>
        <taxon>Bacilli</taxon>
        <taxon>Bacillales</taxon>
        <taxon>Bacillaceae</taxon>
        <taxon>Lysinibacillus</taxon>
    </lineage>
</organism>
<sequence length="142" mass="16252">MELVQIGDWELLVDIPKTKAFYEQMDVQNDILHWLNYIEISSFIDLEIQAFFDSFGIDIVKPSNLSCHPVEDGSKMMYTGSYHLYGERLKGELDGWDLIVGDYCFSITTEMEAVPEGMNGNITEISFEVVLPWMLPLPISSM</sequence>
<keyword evidence="2" id="KW-1185">Reference proteome</keyword>
<evidence type="ECO:0000313" key="2">
    <source>
        <dbReference type="Proteomes" id="UP000030437"/>
    </source>
</evidence>
<evidence type="ECO:0000313" key="1">
    <source>
        <dbReference type="EMBL" id="KGR82844.1"/>
    </source>
</evidence>
<dbReference type="eggNOG" id="ENOG50310ZK">
    <property type="taxonomic scope" value="Bacteria"/>
</dbReference>
<accession>A0A0A3IDR3</accession>
<name>A0A0A3IDR3_9BACI</name>
<proteinExistence type="predicted"/>
<dbReference type="AlphaFoldDB" id="A0A0A3IDR3"/>
<reference evidence="1 2" key="1">
    <citation type="submission" date="2014-02" db="EMBL/GenBank/DDBJ databases">
        <title>Draft genome sequence of Lysinibacillus odysseyi NBRC 100172.</title>
        <authorList>
            <person name="Zhang F."/>
            <person name="Wang G."/>
            <person name="Zhang L."/>
        </authorList>
    </citation>
    <scope>NUCLEOTIDE SEQUENCE [LARGE SCALE GENOMIC DNA]</scope>
    <source>
        <strain evidence="1 2">NBRC 100172</strain>
    </source>
</reference>
<dbReference type="OrthoDB" id="1691135at2"/>
<dbReference type="STRING" id="1220589.CD32_18580"/>
<dbReference type="Proteomes" id="UP000030437">
    <property type="component" value="Unassembled WGS sequence"/>
</dbReference>